<sequence length="269" mass="30086">MSFLLNRFGRPHRPARGPVDPVHPGWGEYTETLVLPGDSATQEKSVRLRPLQLSDGAAWRMMRLSDREILESVEPTVVDSWETAHSSRMWRSFFFSIKQLADMGSAVPFAIEVEGKFVGQLTLGGIQHGAISECWIGYWVHSSYAGQGIATAACGLGVDHAFKRVGLHRVTATFLPENVASRKILEANGFREEGYLQRNLHIFGEWRDHFLVALTNDEFSQDAVTRLIHARGYGVPPPSRQIKRYSGGLQVERGLTLICDHPTGRSLYL</sequence>
<evidence type="ECO:0000256" key="2">
    <source>
        <dbReference type="ARBA" id="ARBA00023315"/>
    </source>
</evidence>
<evidence type="ECO:0000313" key="6">
    <source>
        <dbReference type="Proteomes" id="UP000006465"/>
    </source>
</evidence>
<dbReference type="RefSeq" id="WP_014366730.1">
    <property type="nucleotide sequence ID" value="NC_017945.3"/>
</dbReference>
<dbReference type="Gene3D" id="3.40.630.30">
    <property type="match status" value="1"/>
</dbReference>
<comment type="similarity">
    <text evidence="3">Belongs to the acetyltransferase family. RimJ subfamily.</text>
</comment>
<proteinExistence type="inferred from homology"/>
<gene>
    <name evidence="5" type="ORF">CP258_03505</name>
</gene>
<dbReference type="GO" id="GO:0005737">
    <property type="term" value="C:cytoplasm"/>
    <property type="evidence" value="ECO:0007669"/>
    <property type="project" value="TreeGrafter"/>
</dbReference>
<reference evidence="5 6" key="1">
    <citation type="journal article" date="2013" name="J. Biotechnol.">
        <title>Genome sequence of Corynebacterium pseudotuberculosis biovar equi strain 258 and prediction of antigenic targets to improve biotechnological vaccine production.</title>
        <authorList>
            <person name="Soares S.C."/>
            <person name="Trost E."/>
            <person name="Ramos R.T."/>
            <person name="Carneiro A.R."/>
            <person name="Santos A.R."/>
            <person name="Pinto A.C."/>
            <person name="Barbosa E."/>
            <person name="Aburjaile F."/>
            <person name="Ali A."/>
            <person name="Diniz C.A."/>
            <person name="Hassan S.S."/>
            <person name="Fiaux K."/>
            <person name="Guimaraes L.C."/>
            <person name="Bakhtiar S.M."/>
            <person name="Pereira U."/>
            <person name="Almeida S.S."/>
            <person name="Abreu V.A."/>
            <person name="Rocha F.S."/>
            <person name="Dorella F.A."/>
            <person name="Miyoshi A."/>
            <person name="Silva A."/>
            <person name="Azevedo V."/>
            <person name="Tauch A."/>
        </authorList>
    </citation>
    <scope>NUCLEOTIDE SEQUENCE [LARGE SCALE GENOMIC DNA]</scope>
    <source>
        <strain evidence="5 6">258</strain>
    </source>
</reference>
<keyword evidence="2" id="KW-0012">Acyltransferase</keyword>
<keyword evidence="1" id="KW-0808">Transferase</keyword>
<dbReference type="InterPro" id="IPR016181">
    <property type="entry name" value="Acyl_CoA_acyltransferase"/>
</dbReference>
<dbReference type="CDD" id="cd04301">
    <property type="entry name" value="NAT_SF"/>
    <property type="match status" value="1"/>
</dbReference>
<evidence type="ECO:0000259" key="4">
    <source>
        <dbReference type="PROSITE" id="PS51186"/>
    </source>
</evidence>
<dbReference type="InterPro" id="IPR000182">
    <property type="entry name" value="GNAT_dom"/>
</dbReference>
<dbReference type="SUPFAM" id="SSF55729">
    <property type="entry name" value="Acyl-CoA N-acyltransferases (Nat)"/>
    <property type="match status" value="1"/>
</dbReference>
<dbReference type="GO" id="GO:0008999">
    <property type="term" value="F:protein-N-terminal-alanine acetyltransferase activity"/>
    <property type="evidence" value="ECO:0007669"/>
    <property type="project" value="TreeGrafter"/>
</dbReference>
<dbReference type="Proteomes" id="UP000006465">
    <property type="component" value="Chromosome"/>
</dbReference>
<evidence type="ECO:0000256" key="3">
    <source>
        <dbReference type="ARBA" id="ARBA00038502"/>
    </source>
</evidence>
<dbReference type="PROSITE" id="PS51186">
    <property type="entry name" value="GNAT"/>
    <property type="match status" value="1"/>
</dbReference>
<dbReference type="AlphaFoldDB" id="A0AAU8PL67"/>
<organism evidence="5 6">
    <name type="scientific">Corynebacterium pseudotuberculosis 258</name>
    <dbReference type="NCBI Taxonomy" id="1168865"/>
    <lineage>
        <taxon>Bacteria</taxon>
        <taxon>Bacillati</taxon>
        <taxon>Actinomycetota</taxon>
        <taxon>Actinomycetes</taxon>
        <taxon>Mycobacteriales</taxon>
        <taxon>Corynebacteriaceae</taxon>
        <taxon>Corynebacterium</taxon>
    </lineage>
</organism>
<dbReference type="PANTHER" id="PTHR43792:SF8">
    <property type="entry name" value="[RIBOSOMAL PROTEIN US5]-ALANINE N-ACETYLTRANSFERASE"/>
    <property type="match status" value="1"/>
</dbReference>
<dbReference type="Pfam" id="PF13302">
    <property type="entry name" value="Acetyltransf_3"/>
    <property type="match status" value="1"/>
</dbReference>
<feature type="domain" description="N-acetyltransferase" evidence="4">
    <location>
        <begin position="46"/>
        <end position="217"/>
    </location>
</feature>
<accession>A0AAU8PL67</accession>
<dbReference type="PANTHER" id="PTHR43792">
    <property type="entry name" value="GNAT FAMILY, PUTATIVE (AFU_ORTHOLOGUE AFUA_3G00765)-RELATED-RELATED"/>
    <property type="match status" value="1"/>
</dbReference>
<evidence type="ECO:0000256" key="1">
    <source>
        <dbReference type="ARBA" id="ARBA00022679"/>
    </source>
</evidence>
<evidence type="ECO:0000313" key="5">
    <source>
        <dbReference type="EMBL" id="AFK16313.1"/>
    </source>
</evidence>
<dbReference type="EMBL" id="CP003540">
    <property type="protein sequence ID" value="AFK16313.1"/>
    <property type="molecule type" value="Genomic_DNA"/>
</dbReference>
<dbReference type="InterPro" id="IPR051531">
    <property type="entry name" value="N-acetyltransferase"/>
</dbReference>
<protein>
    <submittedName>
        <fullName evidence="5">GNAT family N-acetyltransferase</fullName>
    </submittedName>
</protein>
<name>A0AAU8PL67_CORPS</name>
<dbReference type="KEGG" id="coe:CP258_03505"/>